<keyword evidence="2" id="KW-0808">Transferase</keyword>
<dbReference type="Gene3D" id="3.30.559.10">
    <property type="entry name" value="Chloramphenicol acetyltransferase-like domain"/>
    <property type="match status" value="2"/>
</dbReference>
<keyword evidence="3" id="KW-0012">Acyltransferase</keyword>
<comment type="similarity">
    <text evidence="1">Belongs to the plant acyltransferase family.</text>
</comment>
<dbReference type="eggNOG" id="ENOG502QQQA">
    <property type="taxonomic scope" value="Eukaryota"/>
</dbReference>
<dbReference type="AlphaFoldDB" id="A0A0J8D0D0"/>
<organism evidence="4 5">
    <name type="scientific">Beta vulgaris subsp. vulgaris</name>
    <name type="common">Beet</name>
    <dbReference type="NCBI Taxonomy" id="3555"/>
    <lineage>
        <taxon>Eukaryota</taxon>
        <taxon>Viridiplantae</taxon>
        <taxon>Streptophyta</taxon>
        <taxon>Embryophyta</taxon>
        <taxon>Tracheophyta</taxon>
        <taxon>Spermatophyta</taxon>
        <taxon>Magnoliopsida</taxon>
        <taxon>eudicotyledons</taxon>
        <taxon>Gunneridae</taxon>
        <taxon>Pentapetalae</taxon>
        <taxon>Caryophyllales</taxon>
        <taxon>Chenopodiaceae</taxon>
        <taxon>Betoideae</taxon>
        <taxon>Beta</taxon>
    </lineage>
</organism>
<evidence type="ECO:0000313" key="4">
    <source>
        <dbReference type="EMBL" id="KMT17578.1"/>
    </source>
</evidence>
<dbReference type="PANTHER" id="PTHR31623:SF110">
    <property type="entry name" value="VINORINE SYNTHASE-LIKE"/>
    <property type="match status" value="1"/>
</dbReference>
<evidence type="ECO:0000256" key="3">
    <source>
        <dbReference type="ARBA" id="ARBA00023315"/>
    </source>
</evidence>
<keyword evidence="5" id="KW-1185">Reference proteome</keyword>
<dbReference type="EMBL" id="KQ090044">
    <property type="protein sequence ID" value="KMT17578.1"/>
    <property type="molecule type" value="Genomic_DNA"/>
</dbReference>
<reference evidence="4 5" key="1">
    <citation type="journal article" date="2014" name="Nature">
        <title>The genome of the recently domesticated crop plant sugar beet (Beta vulgaris).</title>
        <authorList>
            <person name="Dohm J.C."/>
            <person name="Minoche A.E."/>
            <person name="Holtgrawe D."/>
            <person name="Capella-Gutierrez S."/>
            <person name="Zakrzewski F."/>
            <person name="Tafer H."/>
            <person name="Rupp O."/>
            <person name="Sorensen T.R."/>
            <person name="Stracke R."/>
            <person name="Reinhardt R."/>
            <person name="Goesmann A."/>
            <person name="Kraft T."/>
            <person name="Schulz B."/>
            <person name="Stadler P.F."/>
            <person name="Schmidt T."/>
            <person name="Gabaldon T."/>
            <person name="Lehrach H."/>
            <person name="Weisshaar B."/>
            <person name="Himmelbauer H."/>
        </authorList>
    </citation>
    <scope>NUCLEOTIDE SEQUENCE [LARGE SCALE GENOMIC DNA]</scope>
    <source>
        <tissue evidence="4">Taproot</tissue>
    </source>
</reference>
<dbReference type="OrthoDB" id="671439at2759"/>
<name>A0A0J8D0D0_BETVV</name>
<evidence type="ECO:0000256" key="1">
    <source>
        <dbReference type="ARBA" id="ARBA00009861"/>
    </source>
</evidence>
<dbReference type="PANTHER" id="PTHR31623">
    <property type="entry name" value="F21J9.9"/>
    <property type="match status" value="1"/>
</dbReference>
<accession>A0A0J8D0D0</accession>
<dbReference type="OMA" id="ISDCANA"/>
<dbReference type="GO" id="GO:0016746">
    <property type="term" value="F:acyltransferase activity"/>
    <property type="evidence" value="ECO:0007669"/>
    <property type="project" value="UniProtKB-KW"/>
</dbReference>
<evidence type="ECO:0000313" key="5">
    <source>
        <dbReference type="Proteomes" id="UP000035740"/>
    </source>
</evidence>
<sequence length="441" mass="48539">MEVISTEIIKPSSPTPSNLHKLTLSHFDKMYPPVYTHMLLFYSATTAHPVTQELDINGLKNSLSYTLSQFYPLAGRCTDESTVTCTDEGVPFTETHIRNYPMSAIVSLPQPRKSELLYELLPPRPIDTVVPLMIQVNVFSCGGIVIGYYALHKLVDAVSLATFFRYWASQVASKCSANLVKPDFHAAVEAFPPHPNLVQPMPPKSTDNSNISGHCGPNTLVKSFTFSNAALSRLKAKAASEQTPRPSSFEAVGGFIWEEALQAAIAASATTFEKITTTTFYFTADMRSRVTPPLPRGSMGNLVAPGKAQGEKQAQLQERVAEIHAAVLRVKASVVTLEPPGSQQKERVDPKKYEPGVYKLTSLCKIGFHEADFGFGNPKWIILTEGVLSPSNRRNATILTDHFDVTTGDIDGIEAWLFLEEKEMHILESNPSFLAFATPNY</sequence>
<dbReference type="Gramene" id="KMT17578">
    <property type="protein sequence ID" value="KMT17578"/>
    <property type="gene ID" value="BVRB_2g036770"/>
</dbReference>
<dbReference type="SMR" id="A0A0J8D0D0"/>
<proteinExistence type="inferred from homology"/>
<dbReference type="Proteomes" id="UP000035740">
    <property type="component" value="Chromosome 2"/>
</dbReference>
<protein>
    <submittedName>
        <fullName evidence="4">Uncharacterized protein</fullName>
    </submittedName>
</protein>
<evidence type="ECO:0000256" key="2">
    <source>
        <dbReference type="ARBA" id="ARBA00022679"/>
    </source>
</evidence>
<dbReference type="InterPro" id="IPR023213">
    <property type="entry name" value="CAT-like_dom_sf"/>
</dbReference>
<gene>
    <name evidence="4" type="ORF">BVRB_2g036770</name>
</gene>
<dbReference type="Pfam" id="PF02458">
    <property type="entry name" value="Transferase"/>
    <property type="match status" value="1"/>
</dbReference>